<protein>
    <submittedName>
        <fullName evidence="1">Uncharacterized protein</fullName>
    </submittedName>
</protein>
<sequence>MPSRLEVTGFLSGKIFVGNNASGLTEADKLQPYSKVTVTDGTNSYTSGDDTGRELTVNVPLLPTTKGDTLAANILAAVKNYRYQPYEAADALLDPAAELGDGVTVGGIYGGIHAKTTTFSRLFRATVSAPAEEEIDNEYPYLSAQERDAVRQKKQTAQNTADIAGNTADIGALNTQVAQIDSLVANKASISDLNAAVARISSLESSQITTSYLKANYVEVNGQTVNDLKARIASIEKLFAGETYTGLISTPSLYVNGAHYVGTVIRYKNENGVTTATRVLAAT</sequence>
<accession>A0A8S5T5E1</accession>
<reference evidence="1" key="1">
    <citation type="journal article" date="2021" name="Proc. Natl. Acad. Sci. U.S.A.">
        <title>A Catalog of Tens of Thousands of Viruses from Human Metagenomes Reveals Hidden Associations with Chronic Diseases.</title>
        <authorList>
            <person name="Tisza M.J."/>
            <person name="Buck C.B."/>
        </authorList>
    </citation>
    <scope>NUCLEOTIDE SEQUENCE</scope>
    <source>
        <strain evidence="1">Ct6eX13</strain>
    </source>
</reference>
<dbReference type="EMBL" id="BK032750">
    <property type="protein sequence ID" value="DAF58336.1"/>
    <property type="molecule type" value="Genomic_DNA"/>
</dbReference>
<evidence type="ECO:0000313" key="1">
    <source>
        <dbReference type="EMBL" id="DAF58336.1"/>
    </source>
</evidence>
<organism evidence="1">
    <name type="scientific">Myoviridae sp. ct6eX13</name>
    <dbReference type="NCBI Taxonomy" id="2827660"/>
    <lineage>
        <taxon>Viruses</taxon>
        <taxon>Duplodnaviria</taxon>
        <taxon>Heunggongvirae</taxon>
        <taxon>Uroviricota</taxon>
        <taxon>Caudoviricetes</taxon>
    </lineage>
</organism>
<name>A0A8S5T5E1_9CAUD</name>
<proteinExistence type="predicted"/>